<keyword evidence="1" id="KW-0521">NADP</keyword>
<dbReference type="InterPro" id="IPR002347">
    <property type="entry name" value="SDR_fam"/>
</dbReference>
<dbReference type="GO" id="GO:0008670">
    <property type="term" value="F:2,4-dienoyl-CoA reductase (NADPH) activity"/>
    <property type="evidence" value="ECO:0007669"/>
    <property type="project" value="InterPro"/>
</dbReference>
<evidence type="ECO:0000256" key="2">
    <source>
        <dbReference type="ARBA" id="ARBA00023002"/>
    </source>
</evidence>
<dbReference type="RefSeq" id="WP_144756489.1">
    <property type="nucleotide sequence ID" value="NZ_VMNW02000076.1"/>
</dbReference>
<gene>
    <name evidence="3" type="ORF">FPZ12_034495</name>
</gene>
<dbReference type="OrthoDB" id="286404at2"/>
<dbReference type="GO" id="GO:0009062">
    <property type="term" value="P:fatty acid catabolic process"/>
    <property type="evidence" value="ECO:0007669"/>
    <property type="project" value="InterPro"/>
</dbReference>
<dbReference type="PRINTS" id="PR00081">
    <property type="entry name" value="GDHRDH"/>
</dbReference>
<evidence type="ECO:0000313" key="4">
    <source>
        <dbReference type="Proteomes" id="UP000319769"/>
    </source>
</evidence>
<dbReference type="Proteomes" id="UP000319769">
    <property type="component" value="Unassembled WGS sequence"/>
</dbReference>
<organism evidence="3 4">
    <name type="scientific">Amycolatopsis acidicola</name>
    <dbReference type="NCBI Taxonomy" id="2596893"/>
    <lineage>
        <taxon>Bacteria</taxon>
        <taxon>Bacillati</taxon>
        <taxon>Actinomycetota</taxon>
        <taxon>Actinomycetes</taxon>
        <taxon>Pseudonocardiales</taxon>
        <taxon>Pseudonocardiaceae</taxon>
        <taxon>Amycolatopsis</taxon>
    </lineage>
</organism>
<sequence>MTGLLHPDLLRGRNVFVSGGGSGVNLAIARECAAVGANIAICGRTEAKLQAAVRELAEYGVKTSYAVADVRDEAAVAAAFDHAATEIGPMDGIVCGAAGNFLAPAQKISTNGFRAVTDIDLLGSFHCAKAGFEQVKQTGGALLFVSGGQSRMPFLHQAHVSAAKAGVDQLMRTLALEWGPLGIRSNSLVPGPVEGTEGMRRLTETADGDVWEGMVPLGRFARQDEVGRMAAVLLSPIASFVNGARIVVDGGMAMSGSAGFNAAVLSADS</sequence>
<dbReference type="Gene3D" id="3.40.50.720">
    <property type="entry name" value="NAD(P)-binding Rossmann-like Domain"/>
    <property type="match status" value="1"/>
</dbReference>
<keyword evidence="2" id="KW-0560">Oxidoreductase</keyword>
<dbReference type="Pfam" id="PF13561">
    <property type="entry name" value="adh_short_C2"/>
    <property type="match status" value="1"/>
</dbReference>
<dbReference type="SUPFAM" id="SSF51735">
    <property type="entry name" value="NAD(P)-binding Rossmann-fold domains"/>
    <property type="match status" value="1"/>
</dbReference>
<name>A0A5N0UUM6_9PSEU</name>
<dbReference type="InterPro" id="IPR045017">
    <property type="entry name" value="DECR2-like"/>
</dbReference>
<dbReference type="PANTHER" id="PTHR43296">
    <property type="entry name" value="PEROXISOMAL 2,4-DIENOYL-COA REDUCTASE"/>
    <property type="match status" value="1"/>
</dbReference>
<reference evidence="3" key="1">
    <citation type="submission" date="2019-09" db="EMBL/GenBank/DDBJ databases">
        <authorList>
            <person name="Teo W.F.A."/>
            <person name="Duangmal K."/>
        </authorList>
    </citation>
    <scope>NUCLEOTIDE SEQUENCE [LARGE SCALE GENOMIC DNA]</scope>
    <source>
        <strain evidence="3">K81G1</strain>
    </source>
</reference>
<dbReference type="EMBL" id="VMNW02000076">
    <property type="protein sequence ID" value="KAA9153455.1"/>
    <property type="molecule type" value="Genomic_DNA"/>
</dbReference>
<dbReference type="AlphaFoldDB" id="A0A5N0UUM6"/>
<evidence type="ECO:0000256" key="1">
    <source>
        <dbReference type="ARBA" id="ARBA00022857"/>
    </source>
</evidence>
<dbReference type="InterPro" id="IPR036291">
    <property type="entry name" value="NAD(P)-bd_dom_sf"/>
</dbReference>
<accession>A0A5N0UUM6</accession>
<proteinExistence type="predicted"/>
<evidence type="ECO:0000313" key="3">
    <source>
        <dbReference type="EMBL" id="KAA9153455.1"/>
    </source>
</evidence>
<protein>
    <submittedName>
        <fullName evidence="3">SDR family oxidoreductase</fullName>
    </submittedName>
</protein>
<comment type="caution">
    <text evidence="3">The sequence shown here is derived from an EMBL/GenBank/DDBJ whole genome shotgun (WGS) entry which is preliminary data.</text>
</comment>
<dbReference type="PANTHER" id="PTHR43296:SF2">
    <property type="entry name" value="PEROXISOMAL 2,4-DIENOYL-COA REDUCTASE [(3E)-ENOYL-COA-PRODUCING]"/>
    <property type="match status" value="1"/>
</dbReference>
<keyword evidence="4" id="KW-1185">Reference proteome</keyword>